<organism evidence="1 2">
    <name type="scientific">Crucibulum laeve</name>
    <dbReference type="NCBI Taxonomy" id="68775"/>
    <lineage>
        <taxon>Eukaryota</taxon>
        <taxon>Fungi</taxon>
        <taxon>Dikarya</taxon>
        <taxon>Basidiomycota</taxon>
        <taxon>Agaricomycotina</taxon>
        <taxon>Agaricomycetes</taxon>
        <taxon>Agaricomycetidae</taxon>
        <taxon>Agaricales</taxon>
        <taxon>Agaricineae</taxon>
        <taxon>Nidulariaceae</taxon>
        <taxon>Crucibulum</taxon>
    </lineage>
</organism>
<accession>A0A5C3MF44</accession>
<name>A0A5C3MF44_9AGAR</name>
<dbReference type="AlphaFoldDB" id="A0A5C3MF44"/>
<dbReference type="Proteomes" id="UP000308652">
    <property type="component" value="Unassembled WGS sequence"/>
</dbReference>
<sequence>MADKVDGYLQFFKYLIRCAVEVHLTKLSSPPAILETPPNTTISMVSISNPSCGSSEELLEDYIQLQKDLKQTAELRFREMSKWIAKKNKGTEKTAQLSASAIEEGQQSLYESLDALKTRKRTVKLSDVQNLMDRHKLLWDMGGYGLQGVDFGEK</sequence>
<evidence type="ECO:0000313" key="2">
    <source>
        <dbReference type="Proteomes" id="UP000308652"/>
    </source>
</evidence>
<gene>
    <name evidence="1" type="ORF">BDQ12DRAFT_660864</name>
</gene>
<evidence type="ECO:0000313" key="1">
    <source>
        <dbReference type="EMBL" id="TFK44039.1"/>
    </source>
</evidence>
<keyword evidence="2" id="KW-1185">Reference proteome</keyword>
<protein>
    <submittedName>
        <fullName evidence="1">Uncharacterized protein</fullName>
    </submittedName>
</protein>
<reference evidence="1 2" key="1">
    <citation type="journal article" date="2019" name="Nat. Ecol. Evol.">
        <title>Megaphylogeny resolves global patterns of mushroom evolution.</title>
        <authorList>
            <person name="Varga T."/>
            <person name="Krizsan K."/>
            <person name="Foldi C."/>
            <person name="Dima B."/>
            <person name="Sanchez-Garcia M."/>
            <person name="Sanchez-Ramirez S."/>
            <person name="Szollosi G.J."/>
            <person name="Szarkandi J.G."/>
            <person name="Papp V."/>
            <person name="Albert L."/>
            <person name="Andreopoulos W."/>
            <person name="Angelini C."/>
            <person name="Antonin V."/>
            <person name="Barry K.W."/>
            <person name="Bougher N.L."/>
            <person name="Buchanan P."/>
            <person name="Buyck B."/>
            <person name="Bense V."/>
            <person name="Catcheside P."/>
            <person name="Chovatia M."/>
            <person name="Cooper J."/>
            <person name="Damon W."/>
            <person name="Desjardin D."/>
            <person name="Finy P."/>
            <person name="Geml J."/>
            <person name="Haridas S."/>
            <person name="Hughes K."/>
            <person name="Justo A."/>
            <person name="Karasinski D."/>
            <person name="Kautmanova I."/>
            <person name="Kiss B."/>
            <person name="Kocsube S."/>
            <person name="Kotiranta H."/>
            <person name="LaButti K.M."/>
            <person name="Lechner B.E."/>
            <person name="Liimatainen K."/>
            <person name="Lipzen A."/>
            <person name="Lukacs Z."/>
            <person name="Mihaltcheva S."/>
            <person name="Morgado L.N."/>
            <person name="Niskanen T."/>
            <person name="Noordeloos M.E."/>
            <person name="Ohm R.A."/>
            <person name="Ortiz-Santana B."/>
            <person name="Ovrebo C."/>
            <person name="Racz N."/>
            <person name="Riley R."/>
            <person name="Savchenko A."/>
            <person name="Shiryaev A."/>
            <person name="Soop K."/>
            <person name="Spirin V."/>
            <person name="Szebenyi C."/>
            <person name="Tomsovsky M."/>
            <person name="Tulloss R.E."/>
            <person name="Uehling J."/>
            <person name="Grigoriev I.V."/>
            <person name="Vagvolgyi C."/>
            <person name="Papp T."/>
            <person name="Martin F.M."/>
            <person name="Miettinen O."/>
            <person name="Hibbett D.S."/>
            <person name="Nagy L.G."/>
        </authorList>
    </citation>
    <scope>NUCLEOTIDE SEQUENCE [LARGE SCALE GENOMIC DNA]</scope>
    <source>
        <strain evidence="1 2">CBS 166.37</strain>
    </source>
</reference>
<dbReference type="EMBL" id="ML213590">
    <property type="protein sequence ID" value="TFK44039.1"/>
    <property type="molecule type" value="Genomic_DNA"/>
</dbReference>
<proteinExistence type="predicted"/>